<dbReference type="SMART" id="SM00356">
    <property type="entry name" value="ZnF_C3H1"/>
    <property type="match status" value="3"/>
</dbReference>
<feature type="compositionally biased region" description="Pro residues" evidence="14">
    <location>
        <begin position="346"/>
        <end position="357"/>
    </location>
</feature>
<evidence type="ECO:0000256" key="7">
    <source>
        <dbReference type="ARBA" id="ARBA00022884"/>
    </source>
</evidence>
<dbReference type="PROSITE" id="PS50103">
    <property type="entry name" value="ZF_C3H1"/>
    <property type="match status" value="3"/>
</dbReference>
<dbReference type="GO" id="GO:0043484">
    <property type="term" value="P:regulation of RNA splicing"/>
    <property type="evidence" value="ECO:0007669"/>
    <property type="project" value="TreeGrafter"/>
</dbReference>
<dbReference type="STRING" id="126957.T1J3D1"/>
<protein>
    <recommendedName>
        <fullName evidence="11">Zinc finger CCCH domain-containing protein 10</fullName>
    </recommendedName>
</protein>
<feature type="region of interest" description="Disordered" evidence="14">
    <location>
        <begin position="1"/>
        <end position="22"/>
    </location>
</feature>
<reference evidence="17" key="1">
    <citation type="submission" date="2011-05" db="EMBL/GenBank/DDBJ databases">
        <authorList>
            <person name="Richards S.R."/>
            <person name="Qu J."/>
            <person name="Jiang H."/>
            <person name="Jhangiani S.N."/>
            <person name="Agravi P."/>
            <person name="Goodspeed R."/>
            <person name="Gross S."/>
            <person name="Mandapat C."/>
            <person name="Jackson L."/>
            <person name="Mathew T."/>
            <person name="Pu L."/>
            <person name="Thornton R."/>
            <person name="Saada N."/>
            <person name="Wilczek-Boney K.B."/>
            <person name="Lee S."/>
            <person name="Kovar C."/>
            <person name="Wu Y."/>
            <person name="Scherer S.E."/>
            <person name="Worley K.C."/>
            <person name="Muzny D.M."/>
            <person name="Gibbs R."/>
        </authorList>
    </citation>
    <scope>NUCLEOTIDE SEQUENCE</scope>
    <source>
        <strain evidence="17">Brora</strain>
    </source>
</reference>
<evidence type="ECO:0000256" key="11">
    <source>
        <dbReference type="ARBA" id="ARBA00067907"/>
    </source>
</evidence>
<keyword evidence="9" id="KW-0539">Nucleus</keyword>
<dbReference type="PANTHER" id="PTHR12675:SF6">
    <property type="entry name" value="ZINC FINGER CCCH DOMAIN-CONTAINING PROTEIN 10"/>
    <property type="match status" value="1"/>
</dbReference>
<dbReference type="GO" id="GO:0003723">
    <property type="term" value="F:RNA binding"/>
    <property type="evidence" value="ECO:0007669"/>
    <property type="project" value="UniProtKB-KW"/>
</dbReference>
<feature type="zinc finger region" description="C3H1-type" evidence="12">
    <location>
        <begin position="178"/>
        <end position="205"/>
    </location>
</feature>
<dbReference type="PANTHER" id="PTHR12675">
    <property type="entry name" value="MUSCLEBLIND-LIKE PROTEIN"/>
    <property type="match status" value="1"/>
</dbReference>
<keyword evidence="8 13" id="KW-0175">Coiled coil</keyword>
<organism evidence="16 17">
    <name type="scientific">Strigamia maritima</name>
    <name type="common">European centipede</name>
    <name type="synonym">Geophilus maritimus</name>
    <dbReference type="NCBI Taxonomy" id="126957"/>
    <lineage>
        <taxon>Eukaryota</taxon>
        <taxon>Metazoa</taxon>
        <taxon>Ecdysozoa</taxon>
        <taxon>Arthropoda</taxon>
        <taxon>Myriapoda</taxon>
        <taxon>Chilopoda</taxon>
        <taxon>Pleurostigmophora</taxon>
        <taxon>Geophilomorpha</taxon>
        <taxon>Linotaeniidae</taxon>
        <taxon>Strigamia</taxon>
    </lineage>
</organism>
<evidence type="ECO:0000256" key="9">
    <source>
        <dbReference type="ARBA" id="ARBA00023242"/>
    </source>
</evidence>
<dbReference type="AlphaFoldDB" id="T1J3D1"/>
<evidence type="ECO:0000256" key="12">
    <source>
        <dbReference type="PROSITE-ProRule" id="PRU00723"/>
    </source>
</evidence>
<dbReference type="Pfam" id="PF00642">
    <property type="entry name" value="zf-CCCH"/>
    <property type="match status" value="1"/>
</dbReference>
<dbReference type="HOGENOM" id="CLU_039343_0_0_1"/>
<keyword evidence="4" id="KW-0677">Repeat</keyword>
<evidence type="ECO:0000256" key="13">
    <source>
        <dbReference type="SAM" id="Coils"/>
    </source>
</evidence>
<evidence type="ECO:0000313" key="17">
    <source>
        <dbReference type="Proteomes" id="UP000014500"/>
    </source>
</evidence>
<accession>T1J3D1</accession>
<dbReference type="EnsemblMetazoa" id="SMAR008095-RA">
    <property type="protein sequence ID" value="SMAR008095-PA"/>
    <property type="gene ID" value="SMAR008095"/>
</dbReference>
<keyword evidence="2" id="KW-0488">Methylation</keyword>
<dbReference type="Gene3D" id="3.30.1370.210">
    <property type="match status" value="2"/>
</dbReference>
<evidence type="ECO:0000256" key="2">
    <source>
        <dbReference type="ARBA" id="ARBA00022481"/>
    </source>
</evidence>
<dbReference type="GO" id="GO:0008270">
    <property type="term" value="F:zinc ion binding"/>
    <property type="evidence" value="ECO:0007669"/>
    <property type="project" value="UniProtKB-KW"/>
</dbReference>
<evidence type="ECO:0000256" key="3">
    <source>
        <dbReference type="ARBA" id="ARBA00022723"/>
    </source>
</evidence>
<evidence type="ECO:0000259" key="15">
    <source>
        <dbReference type="PROSITE" id="PS50103"/>
    </source>
</evidence>
<name>T1J3D1_STRMM</name>
<dbReference type="eggNOG" id="KOG2494">
    <property type="taxonomic scope" value="Eukaryota"/>
</dbReference>
<feature type="domain" description="C3H1-type" evidence="15">
    <location>
        <begin position="20"/>
        <end position="47"/>
    </location>
</feature>
<dbReference type="GO" id="GO:0005634">
    <property type="term" value="C:nucleus"/>
    <property type="evidence" value="ECO:0007669"/>
    <property type="project" value="UniProtKB-SubCell"/>
</dbReference>
<feature type="zinc finger region" description="C3H1-type" evidence="12">
    <location>
        <begin position="61"/>
        <end position="82"/>
    </location>
</feature>
<feature type="domain" description="C3H1-type" evidence="15">
    <location>
        <begin position="178"/>
        <end position="205"/>
    </location>
</feature>
<dbReference type="OMA" id="MSGCLSI"/>
<evidence type="ECO:0000256" key="5">
    <source>
        <dbReference type="ARBA" id="ARBA00022771"/>
    </source>
</evidence>
<evidence type="ECO:0000256" key="1">
    <source>
        <dbReference type="ARBA" id="ARBA00004123"/>
    </source>
</evidence>
<evidence type="ECO:0000256" key="10">
    <source>
        <dbReference type="ARBA" id="ARBA00053589"/>
    </source>
</evidence>
<reference evidence="16" key="2">
    <citation type="submission" date="2015-02" db="UniProtKB">
        <authorList>
            <consortium name="EnsemblMetazoa"/>
        </authorList>
    </citation>
    <scope>IDENTIFICATION</scope>
</reference>
<proteinExistence type="predicted"/>
<feature type="zinc finger region" description="C3H1-type" evidence="12">
    <location>
        <begin position="20"/>
        <end position="47"/>
    </location>
</feature>
<dbReference type="EMBL" id="JH431824">
    <property type="status" value="NOT_ANNOTATED_CDS"/>
    <property type="molecule type" value="Genomic_DNA"/>
</dbReference>
<feature type="compositionally biased region" description="Basic and acidic residues" evidence="14">
    <location>
        <begin position="7"/>
        <end position="22"/>
    </location>
</feature>
<comment type="subcellular location">
    <subcellularLocation>
        <location evidence="1">Nucleus</location>
    </subcellularLocation>
</comment>
<dbReference type="PhylomeDB" id="T1J3D1"/>
<keyword evidence="17" id="KW-1185">Reference proteome</keyword>
<keyword evidence="5 12" id="KW-0863">Zinc-finger</keyword>
<dbReference type="InterPro" id="IPR000571">
    <property type="entry name" value="Znf_CCCH"/>
</dbReference>
<feature type="domain" description="C3H1-type" evidence="15">
    <location>
        <begin position="61"/>
        <end position="82"/>
    </location>
</feature>
<evidence type="ECO:0000256" key="8">
    <source>
        <dbReference type="ARBA" id="ARBA00023054"/>
    </source>
</evidence>
<dbReference type="FunFam" id="3.30.1370.210:FF:000003">
    <property type="entry name" value="Zinc finger CCCH domain-containing protein 10"/>
    <property type="match status" value="1"/>
</dbReference>
<feature type="region of interest" description="Disordered" evidence="14">
    <location>
        <begin position="328"/>
        <end position="378"/>
    </location>
</feature>
<evidence type="ECO:0000256" key="14">
    <source>
        <dbReference type="SAM" id="MobiDB-lite"/>
    </source>
</evidence>
<keyword evidence="6 12" id="KW-0862">Zinc</keyword>
<keyword evidence="3 12" id="KW-0479">Metal-binding</keyword>
<evidence type="ECO:0000256" key="6">
    <source>
        <dbReference type="ARBA" id="ARBA00022833"/>
    </source>
</evidence>
<keyword evidence="7" id="KW-0694">RNA-binding</keyword>
<evidence type="ECO:0000313" key="16">
    <source>
        <dbReference type="EnsemblMetazoa" id="SMAR008095-PA"/>
    </source>
</evidence>
<feature type="coiled-coil region" evidence="13">
    <location>
        <begin position="287"/>
        <end position="321"/>
    </location>
</feature>
<sequence>MSDDDSRDSRDVKKVNGDASDKDSICRDFLRNVCRRGKRCKYRHPEPGEAEELGRKIEYVFCHDYQNKECRRGNCKFIHCSREEEEYYRATGELPQCVLDAVAMGKGLGTALGNDCGPMPSTMMGGGASLRGGGGGGGANMAGGNGGGGGGGGGGGIGGVGIGAGGGGGGGGGGGIAGGEVPICKDYLKGDCRRAGRCKFRHLNPNEYEMEQMSRNRRPRDMYCEQYAPAPYDEYEQYEPVAKRRHFDDYGNMSGGCGGPGSMNMMGGGPVRQPMSMSMSMPPPPEYPMYEEENMILRRKMDELKKQVADLTATNEFLLDQNAQLRIGKQTTSGPPPVTQTLNPNNPLPNAPNPVPPSMGQMPLSGDLSAPPPPQSLQTPQQRIIAQELAAAAAGSQTMAPIVPVSLAPASIAPVPITQAIPTVSIPQSLPQSIAMTMSGPNTPLVSYPIMSQSMRPALPQSSLAH</sequence>
<evidence type="ECO:0000256" key="4">
    <source>
        <dbReference type="ARBA" id="ARBA00022737"/>
    </source>
</evidence>
<dbReference type="Proteomes" id="UP000014500">
    <property type="component" value="Unassembled WGS sequence"/>
</dbReference>
<comment type="function">
    <text evidence="10">Specific regulator of miRNA biogenesis. Binds, via the C3H1-type zinc finger domains, to the binding motif 5'-GCAGCGC-3' on microRNA pri-MIR143 and negatively regulates the processing to mature microRNA.</text>
</comment>